<keyword evidence="10" id="KW-1185">Reference proteome</keyword>
<reference evidence="9" key="2">
    <citation type="submission" date="2017-09" db="EMBL/GenBank/DDBJ databases">
        <authorList>
            <person name="Perez-Cataluna A."/>
            <person name="Figueras M.J."/>
            <person name="Salas-Masso N."/>
        </authorList>
    </citation>
    <scope>NUCLEOTIDE SEQUENCE</scope>
    <source>
        <strain evidence="9">CECT 7727</strain>
    </source>
</reference>
<dbReference type="SUPFAM" id="SSF103481">
    <property type="entry name" value="Multidrug resistance efflux transporter EmrE"/>
    <property type="match status" value="1"/>
</dbReference>
<dbReference type="KEGG" id="amar:AMRN_1182"/>
<sequence>MLNIKYYILLFFVTIIWGTSFFFIKESLNSLNSFEFLFLRFLAAVIVITPFFVINIKKVRTYDILSGAIIGVLLSLVLLVTNLSLEYLSSAKVAIYTGMSVIIIAIIDTFILNKWNKIILISVFCSFIGLTFILDLSSFSLERGDILGLFLSIIIALHFIATEKTTQKGNSFLIGLVQIYFALIVSIITLYLFSSGLKNISFNHLLNNEKILFSILYTGGLGTALAFVIQTVCIKKVTSIRAAIIFNFEPVVGVLFPLYMSYYLNIGKEFFTLNQSIGFILIIFSMFLIVFENKKRIEYSLKKFQNK</sequence>
<dbReference type="Proteomes" id="UP000264693">
    <property type="component" value="Chromosome"/>
</dbReference>
<feature type="transmembrane region" description="Helical" evidence="6">
    <location>
        <begin position="244"/>
        <end position="264"/>
    </location>
</feature>
<evidence type="ECO:0000313" key="8">
    <source>
        <dbReference type="EMBL" id="AXX86925.1"/>
    </source>
</evidence>
<feature type="transmembrane region" description="Helical" evidence="6">
    <location>
        <begin position="118"/>
        <end position="134"/>
    </location>
</feature>
<dbReference type="InterPro" id="IPR037185">
    <property type="entry name" value="EmrE-like"/>
</dbReference>
<feature type="domain" description="EamA" evidence="7">
    <location>
        <begin position="6"/>
        <end position="134"/>
    </location>
</feature>
<dbReference type="PANTHER" id="PTHR42920">
    <property type="entry name" value="OS03G0707200 PROTEIN-RELATED"/>
    <property type="match status" value="1"/>
</dbReference>
<feature type="transmembrane region" description="Helical" evidence="6">
    <location>
        <begin position="61"/>
        <end position="81"/>
    </location>
</feature>
<reference evidence="8 11" key="3">
    <citation type="submission" date="2018-08" db="EMBL/GenBank/DDBJ databases">
        <title>Complete genome of the Arcobacter marinus type strain JCM 15502.</title>
        <authorList>
            <person name="Miller W.G."/>
            <person name="Yee E."/>
            <person name="Huynh S."/>
            <person name="Parker C.T."/>
        </authorList>
    </citation>
    <scope>NUCLEOTIDE SEQUENCE [LARGE SCALE GENOMIC DNA]</scope>
    <source>
        <strain evidence="8 11">JCM 15502</strain>
    </source>
</reference>
<dbReference type="InterPro" id="IPR051258">
    <property type="entry name" value="Diverse_Substrate_Transporter"/>
</dbReference>
<dbReference type="PANTHER" id="PTHR42920:SF5">
    <property type="entry name" value="EAMA DOMAIN-CONTAINING PROTEIN"/>
    <property type="match status" value="1"/>
</dbReference>
<dbReference type="RefSeq" id="WP_099310605.1">
    <property type="nucleotide sequence ID" value="NZ_CP032101.1"/>
</dbReference>
<dbReference type="InterPro" id="IPR000620">
    <property type="entry name" value="EamA_dom"/>
</dbReference>
<organism evidence="8 11">
    <name type="scientific">Malaciobacter marinus</name>
    <dbReference type="NCBI Taxonomy" id="505249"/>
    <lineage>
        <taxon>Bacteria</taxon>
        <taxon>Pseudomonadati</taxon>
        <taxon>Campylobacterota</taxon>
        <taxon>Epsilonproteobacteria</taxon>
        <taxon>Campylobacterales</taxon>
        <taxon>Arcobacteraceae</taxon>
        <taxon>Malaciobacter</taxon>
    </lineage>
</organism>
<evidence type="ECO:0000256" key="6">
    <source>
        <dbReference type="SAM" id="Phobius"/>
    </source>
</evidence>
<keyword evidence="5 6" id="KW-0472">Membrane</keyword>
<evidence type="ECO:0000256" key="4">
    <source>
        <dbReference type="ARBA" id="ARBA00022989"/>
    </source>
</evidence>
<feature type="transmembrane region" description="Helical" evidence="6">
    <location>
        <begin position="146"/>
        <end position="161"/>
    </location>
</feature>
<gene>
    <name evidence="8" type="ORF">AMRN_1182</name>
    <name evidence="9" type="ORF">CPH92_04740</name>
</gene>
<feature type="transmembrane region" description="Helical" evidence="6">
    <location>
        <begin position="173"/>
        <end position="193"/>
    </location>
</feature>
<reference evidence="10" key="1">
    <citation type="submission" date="2017-09" db="EMBL/GenBank/DDBJ databases">
        <title>Arcobacter canalis sp. nov., a new species isolated from a water canal contaminated with urban sewage.</title>
        <authorList>
            <person name="Perez-Cataluna A."/>
            <person name="Salas-Masso N."/>
            <person name="Figueras M.J."/>
        </authorList>
    </citation>
    <scope>NUCLEOTIDE SEQUENCE [LARGE SCALE GENOMIC DNA]</scope>
    <source>
        <strain evidence="10">CECT 7727</strain>
    </source>
</reference>
<proteinExistence type="predicted"/>
<dbReference type="EMBL" id="NXAO01000018">
    <property type="protein sequence ID" value="PHO15879.1"/>
    <property type="molecule type" value="Genomic_DNA"/>
</dbReference>
<comment type="subcellular location">
    <subcellularLocation>
        <location evidence="1">Cell membrane</location>
        <topology evidence="1">Multi-pass membrane protein</topology>
    </subcellularLocation>
</comment>
<keyword evidence="4 6" id="KW-1133">Transmembrane helix</keyword>
<dbReference type="AlphaFoldDB" id="A0A347TJZ7"/>
<dbReference type="Proteomes" id="UP000224740">
    <property type="component" value="Unassembled WGS sequence"/>
</dbReference>
<evidence type="ECO:0000256" key="3">
    <source>
        <dbReference type="ARBA" id="ARBA00022692"/>
    </source>
</evidence>
<dbReference type="Pfam" id="PF00892">
    <property type="entry name" value="EamA"/>
    <property type="match status" value="2"/>
</dbReference>
<protein>
    <submittedName>
        <fullName evidence="8">EamA/RhaT family transporter</fullName>
    </submittedName>
</protein>
<evidence type="ECO:0000256" key="2">
    <source>
        <dbReference type="ARBA" id="ARBA00022475"/>
    </source>
</evidence>
<evidence type="ECO:0000313" key="11">
    <source>
        <dbReference type="Proteomes" id="UP000264693"/>
    </source>
</evidence>
<evidence type="ECO:0000256" key="5">
    <source>
        <dbReference type="ARBA" id="ARBA00023136"/>
    </source>
</evidence>
<feature type="transmembrane region" description="Helical" evidence="6">
    <location>
        <begin position="270"/>
        <end position="291"/>
    </location>
</feature>
<evidence type="ECO:0000256" key="1">
    <source>
        <dbReference type="ARBA" id="ARBA00004651"/>
    </source>
</evidence>
<feature type="transmembrane region" description="Helical" evidence="6">
    <location>
        <begin position="213"/>
        <end position="232"/>
    </location>
</feature>
<evidence type="ECO:0000313" key="9">
    <source>
        <dbReference type="EMBL" id="PHO15879.1"/>
    </source>
</evidence>
<feature type="domain" description="EamA" evidence="7">
    <location>
        <begin position="143"/>
        <end position="290"/>
    </location>
</feature>
<feature type="transmembrane region" description="Helical" evidence="6">
    <location>
        <begin position="7"/>
        <end position="24"/>
    </location>
</feature>
<keyword evidence="2" id="KW-1003">Cell membrane</keyword>
<accession>A0A347TJZ7</accession>
<dbReference type="EMBL" id="CP032101">
    <property type="protein sequence ID" value="AXX86925.1"/>
    <property type="molecule type" value="Genomic_DNA"/>
</dbReference>
<feature type="transmembrane region" description="Helical" evidence="6">
    <location>
        <begin position="93"/>
        <end position="111"/>
    </location>
</feature>
<dbReference type="GO" id="GO:0005886">
    <property type="term" value="C:plasma membrane"/>
    <property type="evidence" value="ECO:0007669"/>
    <property type="project" value="UniProtKB-SubCell"/>
</dbReference>
<keyword evidence="3 6" id="KW-0812">Transmembrane</keyword>
<name>A0A347TJZ7_9BACT</name>
<feature type="transmembrane region" description="Helical" evidence="6">
    <location>
        <begin position="36"/>
        <end position="54"/>
    </location>
</feature>
<evidence type="ECO:0000259" key="7">
    <source>
        <dbReference type="Pfam" id="PF00892"/>
    </source>
</evidence>
<evidence type="ECO:0000313" key="10">
    <source>
        <dbReference type="Proteomes" id="UP000224740"/>
    </source>
</evidence>